<feature type="domain" description="Thiamine pyrophosphate enzyme TPP-binding" evidence="6">
    <location>
        <begin position="408"/>
        <end position="541"/>
    </location>
</feature>
<feature type="domain" description="Thiamine pyrophosphate enzyme central" evidence="5">
    <location>
        <begin position="207"/>
        <end position="339"/>
    </location>
</feature>
<dbReference type="Gene3D" id="3.40.50.970">
    <property type="match status" value="2"/>
</dbReference>
<dbReference type="InterPro" id="IPR045229">
    <property type="entry name" value="TPP_enz"/>
</dbReference>
<dbReference type="GO" id="GO:0030976">
    <property type="term" value="F:thiamine pyrophosphate binding"/>
    <property type="evidence" value="ECO:0007669"/>
    <property type="project" value="InterPro"/>
</dbReference>
<dbReference type="GO" id="GO:0003984">
    <property type="term" value="F:acetolactate synthase activity"/>
    <property type="evidence" value="ECO:0007669"/>
    <property type="project" value="TreeGrafter"/>
</dbReference>
<dbReference type="InterPro" id="IPR029035">
    <property type="entry name" value="DHS-like_NAD/FAD-binding_dom"/>
</dbReference>
<dbReference type="InterPro" id="IPR029061">
    <property type="entry name" value="THDP-binding"/>
</dbReference>
<evidence type="ECO:0000259" key="7">
    <source>
        <dbReference type="Pfam" id="PF02776"/>
    </source>
</evidence>
<dbReference type="GO" id="GO:0009099">
    <property type="term" value="P:L-valine biosynthetic process"/>
    <property type="evidence" value="ECO:0007669"/>
    <property type="project" value="TreeGrafter"/>
</dbReference>
<dbReference type="PANTHER" id="PTHR18968">
    <property type="entry name" value="THIAMINE PYROPHOSPHATE ENZYMES"/>
    <property type="match status" value="1"/>
</dbReference>
<dbReference type="CDD" id="cd07035">
    <property type="entry name" value="TPP_PYR_POX_like"/>
    <property type="match status" value="1"/>
</dbReference>
<dbReference type="GO" id="GO:0000287">
    <property type="term" value="F:magnesium ion binding"/>
    <property type="evidence" value="ECO:0007669"/>
    <property type="project" value="InterPro"/>
</dbReference>
<reference evidence="8" key="1">
    <citation type="journal article" date="2020" name="Stud. Mycol.">
        <title>101 Dothideomycetes genomes: a test case for predicting lifestyles and emergence of pathogens.</title>
        <authorList>
            <person name="Haridas S."/>
            <person name="Albert R."/>
            <person name="Binder M."/>
            <person name="Bloem J."/>
            <person name="Labutti K."/>
            <person name="Salamov A."/>
            <person name="Andreopoulos B."/>
            <person name="Baker S."/>
            <person name="Barry K."/>
            <person name="Bills G."/>
            <person name="Bluhm B."/>
            <person name="Cannon C."/>
            <person name="Castanera R."/>
            <person name="Culley D."/>
            <person name="Daum C."/>
            <person name="Ezra D."/>
            <person name="Gonzalez J."/>
            <person name="Henrissat B."/>
            <person name="Kuo A."/>
            <person name="Liang C."/>
            <person name="Lipzen A."/>
            <person name="Lutzoni F."/>
            <person name="Magnuson J."/>
            <person name="Mondo S."/>
            <person name="Nolan M."/>
            <person name="Ohm R."/>
            <person name="Pangilinan J."/>
            <person name="Park H.-J."/>
            <person name="Ramirez L."/>
            <person name="Alfaro M."/>
            <person name="Sun H."/>
            <person name="Tritt A."/>
            <person name="Yoshinaga Y."/>
            <person name="Zwiers L.-H."/>
            <person name="Turgeon B."/>
            <person name="Goodwin S."/>
            <person name="Spatafora J."/>
            <person name="Crous P."/>
            <person name="Grigoriev I."/>
        </authorList>
    </citation>
    <scope>NUCLEOTIDE SEQUENCE</scope>
    <source>
        <strain evidence="8">CBS 113818</strain>
    </source>
</reference>
<dbReference type="PANTHER" id="PTHR18968:SF166">
    <property type="entry name" value="2-HYDROXYACYL-COA LYASE 2"/>
    <property type="match status" value="1"/>
</dbReference>
<dbReference type="GO" id="GO:0050660">
    <property type="term" value="F:flavin adenine dinucleotide binding"/>
    <property type="evidence" value="ECO:0007669"/>
    <property type="project" value="TreeGrafter"/>
</dbReference>
<dbReference type="GO" id="GO:0009097">
    <property type="term" value="P:isoleucine biosynthetic process"/>
    <property type="evidence" value="ECO:0007669"/>
    <property type="project" value="TreeGrafter"/>
</dbReference>
<evidence type="ECO:0000259" key="5">
    <source>
        <dbReference type="Pfam" id="PF00205"/>
    </source>
</evidence>
<evidence type="ECO:0000313" key="9">
    <source>
        <dbReference type="Proteomes" id="UP000799424"/>
    </source>
</evidence>
<evidence type="ECO:0000256" key="1">
    <source>
        <dbReference type="ARBA" id="ARBA00001964"/>
    </source>
</evidence>
<evidence type="ECO:0000256" key="4">
    <source>
        <dbReference type="RuleBase" id="RU362132"/>
    </source>
</evidence>
<organism evidence="8 9">
    <name type="scientific">Ophiobolus disseminans</name>
    <dbReference type="NCBI Taxonomy" id="1469910"/>
    <lineage>
        <taxon>Eukaryota</taxon>
        <taxon>Fungi</taxon>
        <taxon>Dikarya</taxon>
        <taxon>Ascomycota</taxon>
        <taxon>Pezizomycotina</taxon>
        <taxon>Dothideomycetes</taxon>
        <taxon>Pleosporomycetidae</taxon>
        <taxon>Pleosporales</taxon>
        <taxon>Pleosporineae</taxon>
        <taxon>Phaeosphaeriaceae</taxon>
        <taxon>Ophiobolus</taxon>
    </lineage>
</organism>
<dbReference type="SUPFAM" id="SSF52518">
    <property type="entry name" value="Thiamin diphosphate-binding fold (THDP-binding)"/>
    <property type="match status" value="2"/>
</dbReference>
<keyword evidence="3 4" id="KW-0786">Thiamine pyrophosphate</keyword>
<dbReference type="GO" id="GO:0005948">
    <property type="term" value="C:acetolactate synthase complex"/>
    <property type="evidence" value="ECO:0007669"/>
    <property type="project" value="TreeGrafter"/>
</dbReference>
<dbReference type="OrthoDB" id="10006023at2759"/>
<comment type="similarity">
    <text evidence="2 4">Belongs to the TPP enzyme family.</text>
</comment>
<gene>
    <name evidence="8" type="ORF">CC86DRAFT_408253</name>
</gene>
<keyword evidence="9" id="KW-1185">Reference proteome</keyword>
<evidence type="ECO:0000313" key="8">
    <source>
        <dbReference type="EMBL" id="KAF2824149.1"/>
    </source>
</evidence>
<evidence type="ECO:0000256" key="3">
    <source>
        <dbReference type="ARBA" id="ARBA00023052"/>
    </source>
</evidence>
<dbReference type="Pfam" id="PF00205">
    <property type="entry name" value="TPP_enzyme_M"/>
    <property type="match status" value="1"/>
</dbReference>
<dbReference type="InterPro" id="IPR012000">
    <property type="entry name" value="Thiamin_PyroP_enz_cen_dom"/>
</dbReference>
<dbReference type="EMBL" id="MU006230">
    <property type="protein sequence ID" value="KAF2824149.1"/>
    <property type="molecule type" value="Genomic_DNA"/>
</dbReference>
<accession>A0A6A6ZU66</accession>
<sequence length="639" mass="67913">MASHKLDLKHPKGRELLGGDVLAQCLHQLGVRVLFGLHGGHLDAFLMGCTDMGIELIDTRHETVAVQAAEGYAKVSGKTGCCFVTANSGFCNGLPGLATAFADRSPILCVTSSPPLRDAETNALQGFHDQVVLAKPITKFAHRITTCLEIPRIVSLAWRTASSGAPGPVLLDFPIDVLFTPLDVERVSWGNIMAPPVRPPGPDAGAIQNLAEMLKAAERPVVIIGTGAQNATEEIATLATSISLPIFHSPKFSTTFPVTHPFHAGSAMTLAILAAGGKPQPDLVVLVGARTGFLLGGRGGAIVPTRNCKIVQIDIDGSETGRSEHVDLSIVSDAKLAVAGLNAQISGTEKFKVQESWLRTALGLKSWRAPHNESQPKIDVENGQLHPYHAVKKLFQQIPSNSVICIDGGEAGGWCLQNLPEASAGLSMVCTGYLGFLGNGWGYSLGAAVADRSKVVVNMQGDGSAGFHLAELDTFKRFNLKIMTVVVNNSVWGMSLAGQDMIYGTTTSSRPAVTLRPETRYDIVAQGFGMPGLLIDATNTLSASPLAERRKSWAELGPKDEDKAKKYLDGLGMAVDEVVQSGGPGLIDLRVSPKPYQDMTTAMVGATSDPDVIVVPYYDNIPRPYYKDSGKRVNGENGH</sequence>
<feature type="domain" description="Thiamine pyrophosphate enzyme N-terminal TPP-binding" evidence="7">
    <location>
        <begin position="18"/>
        <end position="131"/>
    </location>
</feature>
<comment type="cofactor">
    <cofactor evidence="1">
        <name>thiamine diphosphate</name>
        <dbReference type="ChEBI" id="CHEBI:58937"/>
    </cofactor>
</comment>
<dbReference type="AlphaFoldDB" id="A0A6A6ZU66"/>
<name>A0A6A6ZU66_9PLEO</name>
<dbReference type="InterPro" id="IPR011766">
    <property type="entry name" value="TPP_enzyme_TPP-bd"/>
</dbReference>
<protein>
    <submittedName>
        <fullName evidence="8">Acetolactate synthase I/II/III large subunit</fullName>
    </submittedName>
</protein>
<dbReference type="Pfam" id="PF02775">
    <property type="entry name" value="TPP_enzyme_C"/>
    <property type="match status" value="1"/>
</dbReference>
<dbReference type="Gene3D" id="3.40.50.1220">
    <property type="entry name" value="TPP-binding domain"/>
    <property type="match status" value="1"/>
</dbReference>
<dbReference type="Proteomes" id="UP000799424">
    <property type="component" value="Unassembled WGS sequence"/>
</dbReference>
<dbReference type="SUPFAM" id="SSF52467">
    <property type="entry name" value="DHS-like NAD/FAD-binding domain"/>
    <property type="match status" value="1"/>
</dbReference>
<evidence type="ECO:0000256" key="2">
    <source>
        <dbReference type="ARBA" id="ARBA00007812"/>
    </source>
</evidence>
<evidence type="ECO:0000259" key="6">
    <source>
        <dbReference type="Pfam" id="PF02775"/>
    </source>
</evidence>
<dbReference type="Pfam" id="PF02776">
    <property type="entry name" value="TPP_enzyme_N"/>
    <property type="match status" value="1"/>
</dbReference>
<proteinExistence type="inferred from homology"/>
<dbReference type="InterPro" id="IPR012001">
    <property type="entry name" value="Thiamin_PyroP_enz_TPP-bd_dom"/>
</dbReference>